<dbReference type="InterPro" id="IPR036634">
    <property type="entry name" value="PRD_sf"/>
</dbReference>
<dbReference type="RefSeq" id="WP_225419507.1">
    <property type="nucleotide sequence ID" value="NZ_JBHTON010000057.1"/>
</dbReference>
<sequence>MPETTDPIKKMLDESADPAASRKLLQFTVDSAKKAGITFTDTQLQVLCNHLIEMLKRSRSGETLPAVDPAMFSEVSQQSLDLAQQVVDDVGHLGASEKYVLSIHFEAAKNQL</sequence>
<keyword evidence="3" id="KW-1185">Reference proteome</keyword>
<gene>
    <name evidence="2" type="ORF">ACFQ5J_13915</name>
</gene>
<dbReference type="Proteomes" id="UP001597252">
    <property type="component" value="Unassembled WGS sequence"/>
</dbReference>
<dbReference type="NCBIfam" id="TIGR03582">
    <property type="entry name" value="EF_0829"/>
    <property type="match status" value="1"/>
</dbReference>
<proteinExistence type="predicted"/>
<dbReference type="EMBL" id="JBHTON010000057">
    <property type="protein sequence ID" value="MFD1486324.1"/>
    <property type="molecule type" value="Genomic_DNA"/>
</dbReference>
<evidence type="ECO:0000313" key="3">
    <source>
        <dbReference type="Proteomes" id="UP001597252"/>
    </source>
</evidence>
<organism evidence="2 3">
    <name type="scientific">Lacticaseibacillus baoqingensis</name>
    <dbReference type="NCBI Taxonomy" id="2486013"/>
    <lineage>
        <taxon>Bacteria</taxon>
        <taxon>Bacillati</taxon>
        <taxon>Bacillota</taxon>
        <taxon>Bacilli</taxon>
        <taxon>Lactobacillales</taxon>
        <taxon>Lactobacillaceae</taxon>
        <taxon>Lacticaseibacillus</taxon>
    </lineage>
</organism>
<dbReference type="PROSITE" id="PS51372">
    <property type="entry name" value="PRD_2"/>
    <property type="match status" value="1"/>
</dbReference>
<accession>A0ABW4E8T5</accession>
<dbReference type="InterPro" id="IPR011608">
    <property type="entry name" value="PRD"/>
</dbReference>
<feature type="domain" description="PRD" evidence="1">
    <location>
        <begin position="15"/>
        <end position="112"/>
    </location>
</feature>
<dbReference type="SUPFAM" id="SSF63520">
    <property type="entry name" value="PTS-regulatory domain, PRD"/>
    <property type="match status" value="1"/>
</dbReference>
<reference evidence="3" key="1">
    <citation type="journal article" date="2019" name="Int. J. Syst. Evol. Microbiol.">
        <title>The Global Catalogue of Microorganisms (GCM) 10K type strain sequencing project: providing services to taxonomists for standard genome sequencing and annotation.</title>
        <authorList>
            <consortium name="The Broad Institute Genomics Platform"/>
            <consortium name="The Broad Institute Genome Sequencing Center for Infectious Disease"/>
            <person name="Wu L."/>
            <person name="Ma J."/>
        </authorList>
    </citation>
    <scope>NUCLEOTIDE SEQUENCE [LARGE SCALE GENOMIC DNA]</scope>
    <source>
        <strain evidence="3">CCM 8903</strain>
    </source>
</reference>
<dbReference type="InterPro" id="IPR020044">
    <property type="entry name" value="PRD_EF0829/AHA3910"/>
</dbReference>
<dbReference type="Pfam" id="PF00874">
    <property type="entry name" value="PRD"/>
    <property type="match status" value="1"/>
</dbReference>
<comment type="caution">
    <text evidence="2">The sequence shown here is derived from an EMBL/GenBank/DDBJ whole genome shotgun (WGS) entry which is preliminary data.</text>
</comment>
<name>A0ABW4E8T5_9LACO</name>
<dbReference type="Gene3D" id="1.10.1790.10">
    <property type="entry name" value="PRD domain"/>
    <property type="match status" value="1"/>
</dbReference>
<evidence type="ECO:0000313" key="2">
    <source>
        <dbReference type="EMBL" id="MFD1486324.1"/>
    </source>
</evidence>
<protein>
    <submittedName>
        <fullName evidence="2">PRD domain-containing protein</fullName>
    </submittedName>
</protein>
<evidence type="ECO:0000259" key="1">
    <source>
        <dbReference type="PROSITE" id="PS51372"/>
    </source>
</evidence>